<evidence type="ECO:0000259" key="2">
    <source>
        <dbReference type="Pfam" id="PF14303"/>
    </source>
</evidence>
<feature type="domain" description="No apical meristem-associated C-terminal" evidence="2">
    <location>
        <begin position="176"/>
        <end position="303"/>
    </location>
</feature>
<feature type="region of interest" description="Disordered" evidence="1">
    <location>
        <begin position="202"/>
        <end position="250"/>
    </location>
</feature>
<keyword evidence="4" id="KW-1185">Reference proteome</keyword>
<sequence>MLDPMLQQLATPPAQESSTLPVDPLQIQSKRPRASPIEETNRKNDKKQKKEDNTPKNPHWRIEEDKHLCISWLNTSKDADIGTGQKLSAFWERIHEYFIKLNDSYTKTHKNDKNFKPLPNRAVGALECRWATVLHRVNKYCAAYGQVERRLGSGKTRDEIAVEAKELFKADQGINFTLDHCWAILHNSPKWQETMDEIEAKPKKDKKKLQLPTSEASSVKTTTDDESLDVECFGSDRPEGRKAAKKRKYEENEALEGQKELIKISQQKMELMQTVADEAIMGRDLSNLDDISLAYYAAKKKDIAKRNGLL</sequence>
<dbReference type="PANTHER" id="PTHR45125:SF3">
    <property type="entry name" value="NO-APICAL-MERISTEM-ASSOCIATED CARBOXY-TERMINAL DOMAIN PROTEIN"/>
    <property type="match status" value="1"/>
</dbReference>
<feature type="compositionally biased region" description="Basic and acidic residues" evidence="1">
    <location>
        <begin position="234"/>
        <end position="250"/>
    </location>
</feature>
<dbReference type="OrthoDB" id="2497879at2759"/>
<gene>
    <name evidence="3" type="ORF">PGT21_050098</name>
</gene>
<evidence type="ECO:0000313" key="3">
    <source>
        <dbReference type="EMBL" id="KAA1073412.1"/>
    </source>
</evidence>
<reference evidence="3 4" key="1">
    <citation type="submission" date="2019-05" db="EMBL/GenBank/DDBJ databases">
        <title>Emergence of the Ug99 lineage of the wheat stem rust pathogen through somatic hybridization.</title>
        <authorList>
            <person name="Li F."/>
            <person name="Upadhyaya N.M."/>
            <person name="Sperschneider J."/>
            <person name="Matny O."/>
            <person name="Nguyen-Phuc H."/>
            <person name="Mago R."/>
            <person name="Raley C."/>
            <person name="Miller M.E."/>
            <person name="Silverstein K.A.T."/>
            <person name="Henningsen E."/>
            <person name="Hirsch C.D."/>
            <person name="Visser B."/>
            <person name="Pretorius Z.A."/>
            <person name="Steffenson B.J."/>
            <person name="Schwessinger B."/>
            <person name="Dodds P.N."/>
            <person name="Figueroa M."/>
        </authorList>
    </citation>
    <scope>NUCLEOTIDE SEQUENCE [LARGE SCALE GENOMIC DNA]</scope>
    <source>
        <strain evidence="3">21-0</strain>
    </source>
</reference>
<feature type="compositionally biased region" description="Polar residues" evidence="1">
    <location>
        <begin position="211"/>
        <end position="221"/>
    </location>
</feature>
<organism evidence="3 4">
    <name type="scientific">Puccinia graminis f. sp. tritici</name>
    <dbReference type="NCBI Taxonomy" id="56615"/>
    <lineage>
        <taxon>Eukaryota</taxon>
        <taxon>Fungi</taxon>
        <taxon>Dikarya</taxon>
        <taxon>Basidiomycota</taxon>
        <taxon>Pucciniomycotina</taxon>
        <taxon>Pucciniomycetes</taxon>
        <taxon>Pucciniales</taxon>
        <taxon>Pucciniaceae</taxon>
        <taxon>Puccinia</taxon>
    </lineage>
</organism>
<name>A0A5B0M9M6_PUCGR</name>
<accession>A0A5B0M9M6</accession>
<dbReference type="EMBL" id="VSWC01000158">
    <property type="protein sequence ID" value="KAA1073412.1"/>
    <property type="molecule type" value="Genomic_DNA"/>
</dbReference>
<dbReference type="AlphaFoldDB" id="A0A5B0M9M6"/>
<feature type="compositionally biased region" description="Polar residues" evidence="1">
    <location>
        <begin position="8"/>
        <end position="20"/>
    </location>
</feature>
<feature type="region of interest" description="Disordered" evidence="1">
    <location>
        <begin position="1"/>
        <end position="60"/>
    </location>
</feature>
<dbReference type="Proteomes" id="UP000324748">
    <property type="component" value="Unassembled WGS sequence"/>
</dbReference>
<dbReference type="InterPro" id="IPR029466">
    <property type="entry name" value="NAM-associated_C"/>
</dbReference>
<dbReference type="PANTHER" id="PTHR45125">
    <property type="entry name" value="F21J9.4-RELATED"/>
    <property type="match status" value="1"/>
</dbReference>
<evidence type="ECO:0000256" key="1">
    <source>
        <dbReference type="SAM" id="MobiDB-lite"/>
    </source>
</evidence>
<protein>
    <recommendedName>
        <fullName evidence="2">No apical meristem-associated C-terminal domain-containing protein</fullName>
    </recommendedName>
</protein>
<feature type="compositionally biased region" description="Basic and acidic residues" evidence="1">
    <location>
        <begin position="39"/>
        <end position="60"/>
    </location>
</feature>
<proteinExistence type="predicted"/>
<dbReference type="OMA" id="HENKEFE"/>
<dbReference type="Pfam" id="PF14303">
    <property type="entry name" value="NAM-associated"/>
    <property type="match status" value="1"/>
</dbReference>
<comment type="caution">
    <text evidence="3">The sequence shown here is derived from an EMBL/GenBank/DDBJ whole genome shotgun (WGS) entry which is preliminary data.</text>
</comment>
<evidence type="ECO:0000313" key="4">
    <source>
        <dbReference type="Proteomes" id="UP000324748"/>
    </source>
</evidence>